<comment type="caution">
    <text evidence="3">The sequence shown here is derived from an EMBL/GenBank/DDBJ whole genome shotgun (WGS) entry which is preliminary data.</text>
</comment>
<name>A0AA47M8E6_MERPO</name>
<protein>
    <recommendedName>
        <fullName evidence="1">Gypsy retrotransposon integrase-like protein 1</fullName>
    </recommendedName>
</protein>
<dbReference type="AlphaFoldDB" id="A0AA47M8E6"/>
<evidence type="ECO:0000313" key="4">
    <source>
        <dbReference type="Proteomes" id="UP001174136"/>
    </source>
</evidence>
<dbReference type="GO" id="GO:0003676">
    <property type="term" value="F:nucleic acid binding"/>
    <property type="evidence" value="ECO:0007669"/>
    <property type="project" value="InterPro"/>
</dbReference>
<reference evidence="3" key="1">
    <citation type="journal article" date="2023" name="Front. Mar. Sci.">
        <title>A new Merluccius polli reference genome to investigate the effects of global change in West African waters.</title>
        <authorList>
            <person name="Mateo J.L."/>
            <person name="Blanco-Fernandez C."/>
            <person name="Garcia-Vazquez E."/>
            <person name="Machado-Schiaffino G."/>
        </authorList>
    </citation>
    <scope>NUCLEOTIDE SEQUENCE</scope>
    <source>
        <strain evidence="3">C29</strain>
        <tissue evidence="3">Fin</tissue>
    </source>
</reference>
<gene>
    <name evidence="3" type="primary">pol_113</name>
    <name evidence="3" type="ORF">N1851_028713</name>
</gene>
<dbReference type="InterPro" id="IPR041588">
    <property type="entry name" value="Integrase_H2C2"/>
</dbReference>
<dbReference type="InterPro" id="IPR001584">
    <property type="entry name" value="Integrase_cat-core"/>
</dbReference>
<sequence>MKNERPSTNVLRKESPELRNLVRDWSKLEIKADGILHRSKIPSVLPKSYHPLVLKELHKEMGHLGTERTVNLIRDHFLWPKMQYDVEHFVTNASECLKKRKPNRTTRAPMMSIKTTHPFELVSVDFLHLEKSKGGYEYILVVIDHYTRFAHAYRNRKTDWKNYLPKVLHAYNCTSSDATGYSPFFLLFGRPPWLPVYILFGIEREDQPGSYQIYVEKLR</sequence>
<dbReference type="Pfam" id="PF17921">
    <property type="entry name" value="Integrase_H2C2"/>
    <property type="match status" value="1"/>
</dbReference>
<accession>A0AA47M8E6</accession>
<dbReference type="Gene3D" id="1.10.340.70">
    <property type="match status" value="1"/>
</dbReference>
<proteinExistence type="predicted"/>
<dbReference type="InterPro" id="IPR036397">
    <property type="entry name" value="RNaseH_sf"/>
</dbReference>
<organism evidence="3 4">
    <name type="scientific">Merluccius polli</name>
    <name type="common">Benguela hake</name>
    <name type="synonym">Merluccius cadenati</name>
    <dbReference type="NCBI Taxonomy" id="89951"/>
    <lineage>
        <taxon>Eukaryota</taxon>
        <taxon>Metazoa</taxon>
        <taxon>Chordata</taxon>
        <taxon>Craniata</taxon>
        <taxon>Vertebrata</taxon>
        <taxon>Euteleostomi</taxon>
        <taxon>Actinopterygii</taxon>
        <taxon>Neopterygii</taxon>
        <taxon>Teleostei</taxon>
        <taxon>Neoteleostei</taxon>
        <taxon>Acanthomorphata</taxon>
        <taxon>Zeiogadaria</taxon>
        <taxon>Gadariae</taxon>
        <taxon>Gadiformes</taxon>
        <taxon>Gadoidei</taxon>
        <taxon>Merlucciidae</taxon>
        <taxon>Merluccius</taxon>
    </lineage>
</organism>
<evidence type="ECO:0000256" key="1">
    <source>
        <dbReference type="ARBA" id="ARBA00039658"/>
    </source>
</evidence>
<dbReference type="GO" id="GO:0015074">
    <property type="term" value="P:DNA integration"/>
    <property type="evidence" value="ECO:0007669"/>
    <property type="project" value="InterPro"/>
</dbReference>
<dbReference type="Gene3D" id="3.30.420.10">
    <property type="entry name" value="Ribonuclease H-like superfamily/Ribonuclease H"/>
    <property type="match status" value="2"/>
</dbReference>
<evidence type="ECO:0000313" key="3">
    <source>
        <dbReference type="EMBL" id="KAK0135446.1"/>
    </source>
</evidence>
<feature type="domain" description="Integrase catalytic" evidence="2">
    <location>
        <begin position="114"/>
        <end position="219"/>
    </location>
</feature>
<evidence type="ECO:0000259" key="2">
    <source>
        <dbReference type="PROSITE" id="PS50994"/>
    </source>
</evidence>
<keyword evidence="4" id="KW-1185">Reference proteome</keyword>
<dbReference type="PROSITE" id="PS50994">
    <property type="entry name" value="INTEGRASE"/>
    <property type="match status" value="1"/>
</dbReference>
<dbReference type="InterPro" id="IPR012337">
    <property type="entry name" value="RNaseH-like_sf"/>
</dbReference>
<dbReference type="FunFam" id="1.10.340.70:FF:000001">
    <property type="entry name" value="Retrovirus-related Pol polyprotein from transposon gypsy-like Protein"/>
    <property type="match status" value="1"/>
</dbReference>
<dbReference type="PANTHER" id="PTHR37984">
    <property type="entry name" value="PROTEIN CBG26694"/>
    <property type="match status" value="1"/>
</dbReference>
<dbReference type="InterPro" id="IPR050951">
    <property type="entry name" value="Retrovirus_Pol_polyprotein"/>
</dbReference>
<dbReference type="EMBL" id="JAOPHQ010005426">
    <property type="protein sequence ID" value="KAK0135446.1"/>
    <property type="molecule type" value="Genomic_DNA"/>
</dbReference>
<dbReference type="Proteomes" id="UP001174136">
    <property type="component" value="Unassembled WGS sequence"/>
</dbReference>
<dbReference type="PANTHER" id="PTHR37984:SF15">
    <property type="entry name" value="INTEGRASE CATALYTIC DOMAIN-CONTAINING PROTEIN"/>
    <property type="match status" value="1"/>
</dbReference>
<dbReference type="SUPFAM" id="SSF53098">
    <property type="entry name" value="Ribonuclease H-like"/>
    <property type="match status" value="1"/>
</dbReference>